<feature type="compositionally biased region" description="Acidic residues" evidence="1">
    <location>
        <begin position="1"/>
        <end position="12"/>
    </location>
</feature>
<protein>
    <recommendedName>
        <fullName evidence="4">PiggyBac transposable element-derived protein domain-containing protein</fullName>
    </recommendedName>
</protein>
<organism evidence="2 3">
    <name type="scientific">Cordylochernes scorpioides</name>
    <dbReference type="NCBI Taxonomy" id="51811"/>
    <lineage>
        <taxon>Eukaryota</taxon>
        <taxon>Metazoa</taxon>
        <taxon>Ecdysozoa</taxon>
        <taxon>Arthropoda</taxon>
        <taxon>Chelicerata</taxon>
        <taxon>Arachnida</taxon>
        <taxon>Pseudoscorpiones</taxon>
        <taxon>Cheliferoidea</taxon>
        <taxon>Chernetidae</taxon>
        <taxon>Cordylochernes</taxon>
    </lineage>
</organism>
<accession>A0ABY6KFA8</accession>
<evidence type="ECO:0008006" key="4">
    <source>
        <dbReference type="Google" id="ProtNLM"/>
    </source>
</evidence>
<name>A0ABY6KFA8_9ARAC</name>
<sequence length="114" mass="13109">MRELDDSFEDPDFTLHANSDEDIDSDSTEIYFEGPRDEEAPATTRSPLVSDDWIETTTSTIPRPLFTAQPGPRAELFPEPNSPYQIFKKFIDEDFFGNLKLETNLYARATIDRE</sequence>
<proteinExistence type="predicted"/>
<feature type="region of interest" description="Disordered" evidence="1">
    <location>
        <begin position="1"/>
        <end position="48"/>
    </location>
</feature>
<evidence type="ECO:0000313" key="3">
    <source>
        <dbReference type="Proteomes" id="UP001235939"/>
    </source>
</evidence>
<keyword evidence="3" id="KW-1185">Reference proteome</keyword>
<dbReference type="EMBL" id="CP092866">
    <property type="protein sequence ID" value="UYV67119.1"/>
    <property type="molecule type" value="Genomic_DNA"/>
</dbReference>
<dbReference type="Proteomes" id="UP001235939">
    <property type="component" value="Chromosome 04"/>
</dbReference>
<evidence type="ECO:0000313" key="2">
    <source>
        <dbReference type="EMBL" id="UYV67119.1"/>
    </source>
</evidence>
<gene>
    <name evidence="2" type="ORF">LAZ67_4003965</name>
</gene>
<reference evidence="2 3" key="1">
    <citation type="submission" date="2022-01" db="EMBL/GenBank/DDBJ databases">
        <title>A chromosomal length assembly of Cordylochernes scorpioides.</title>
        <authorList>
            <person name="Zeh D."/>
            <person name="Zeh J."/>
        </authorList>
    </citation>
    <scope>NUCLEOTIDE SEQUENCE [LARGE SCALE GENOMIC DNA]</scope>
    <source>
        <strain evidence="2">IN4F17</strain>
        <tissue evidence="2">Whole Body</tissue>
    </source>
</reference>
<evidence type="ECO:0000256" key="1">
    <source>
        <dbReference type="SAM" id="MobiDB-lite"/>
    </source>
</evidence>